<dbReference type="AlphaFoldDB" id="A0A803PDJ1"/>
<name>A0A803PDJ1_CANSA</name>
<dbReference type="Gramene" id="evm.model.04.1543">
    <property type="protein sequence ID" value="cds.evm.model.04.1543"/>
    <property type="gene ID" value="evm.TU.04.1543"/>
</dbReference>
<accession>A0A803PDJ1</accession>
<organism evidence="1 2">
    <name type="scientific">Cannabis sativa</name>
    <name type="common">Hemp</name>
    <name type="synonym">Marijuana</name>
    <dbReference type="NCBI Taxonomy" id="3483"/>
    <lineage>
        <taxon>Eukaryota</taxon>
        <taxon>Viridiplantae</taxon>
        <taxon>Streptophyta</taxon>
        <taxon>Embryophyta</taxon>
        <taxon>Tracheophyta</taxon>
        <taxon>Spermatophyta</taxon>
        <taxon>Magnoliopsida</taxon>
        <taxon>eudicotyledons</taxon>
        <taxon>Gunneridae</taxon>
        <taxon>Pentapetalae</taxon>
        <taxon>rosids</taxon>
        <taxon>fabids</taxon>
        <taxon>Rosales</taxon>
        <taxon>Cannabaceae</taxon>
        <taxon>Cannabis</taxon>
    </lineage>
</organism>
<protein>
    <submittedName>
        <fullName evidence="1">Uncharacterized protein</fullName>
    </submittedName>
</protein>
<sequence length="68" mass="7067">MVVQTRSGLDDQGDPMLTDLNVQTHGNTRVPLGTNPEHAITQPLTVGHGVTSSMVGITPGVQETGNTS</sequence>
<reference evidence="1" key="2">
    <citation type="submission" date="2021-03" db="UniProtKB">
        <authorList>
            <consortium name="EnsemblPlants"/>
        </authorList>
    </citation>
    <scope>IDENTIFICATION</scope>
</reference>
<keyword evidence="2" id="KW-1185">Reference proteome</keyword>
<dbReference type="Proteomes" id="UP000596661">
    <property type="component" value="Chromosome 4"/>
</dbReference>
<evidence type="ECO:0000313" key="2">
    <source>
        <dbReference type="Proteomes" id="UP000596661"/>
    </source>
</evidence>
<evidence type="ECO:0000313" key="1">
    <source>
        <dbReference type="EnsemblPlants" id="cds.evm.model.04.1543"/>
    </source>
</evidence>
<reference evidence="1" key="1">
    <citation type="submission" date="2018-11" db="EMBL/GenBank/DDBJ databases">
        <authorList>
            <person name="Grassa J C."/>
        </authorList>
    </citation>
    <scope>NUCLEOTIDE SEQUENCE [LARGE SCALE GENOMIC DNA]</scope>
</reference>
<dbReference type="EnsemblPlants" id="evm.model.04.1543">
    <property type="protein sequence ID" value="cds.evm.model.04.1543"/>
    <property type="gene ID" value="evm.TU.04.1543"/>
</dbReference>
<dbReference type="EMBL" id="UZAU01000392">
    <property type="status" value="NOT_ANNOTATED_CDS"/>
    <property type="molecule type" value="Genomic_DNA"/>
</dbReference>
<proteinExistence type="predicted"/>